<evidence type="ECO:0000313" key="3">
    <source>
        <dbReference type="Proteomes" id="UP001589716"/>
    </source>
</evidence>
<keyword evidence="3" id="KW-1185">Reference proteome</keyword>
<organism evidence="2 3">
    <name type="scientific">Streptomyces roseoviridis</name>
    <dbReference type="NCBI Taxonomy" id="67361"/>
    <lineage>
        <taxon>Bacteria</taxon>
        <taxon>Bacillati</taxon>
        <taxon>Actinomycetota</taxon>
        <taxon>Actinomycetes</taxon>
        <taxon>Kitasatosporales</taxon>
        <taxon>Streptomycetaceae</taxon>
        <taxon>Streptomyces</taxon>
    </lineage>
</organism>
<proteinExistence type="predicted"/>
<sequence length="191" mass="21318">MIYVIGSHGSGIVKIGYAANPHERLRTLQTGNPALLVVLWSHEGDEALEGHLHATFAEHRVRGEWFDLGHAPDPVEAVRVAVNSSGHDLLPRPRREIGSRRRNAVTLREGETAGTVDVWWFTRELDCHFPGGVFTAREAAEKLEMSLEEINLYIDRAVSRGHLIRRRMSAVTGEALYSPPADPYYYPGEIG</sequence>
<gene>
    <name evidence="2" type="ORF">ACFFTP_31255</name>
</gene>
<evidence type="ECO:0000259" key="1">
    <source>
        <dbReference type="SMART" id="SM00974"/>
    </source>
</evidence>
<evidence type="ECO:0000313" key="2">
    <source>
        <dbReference type="EMBL" id="MFB9558646.1"/>
    </source>
</evidence>
<comment type="caution">
    <text evidence="2">The sequence shown here is derived from an EMBL/GenBank/DDBJ whole genome shotgun (WGS) entry which is preliminary data.</text>
</comment>
<protein>
    <submittedName>
        <fullName evidence="2">GIY-YIG nuclease family protein</fullName>
    </submittedName>
</protein>
<reference evidence="2 3" key="1">
    <citation type="submission" date="2024-09" db="EMBL/GenBank/DDBJ databases">
        <authorList>
            <person name="Sun Q."/>
            <person name="Mori K."/>
        </authorList>
    </citation>
    <scope>NUCLEOTIDE SEQUENCE [LARGE SCALE GENOMIC DNA]</scope>
    <source>
        <strain evidence="2 3">JCM 4414</strain>
    </source>
</reference>
<dbReference type="RefSeq" id="WP_382746265.1">
    <property type="nucleotide sequence ID" value="NZ_JBHMCT010000054.1"/>
</dbReference>
<name>A0ABV5R172_9ACTN</name>
<dbReference type="EMBL" id="JBHMCT010000054">
    <property type="protein sequence ID" value="MFB9558646.1"/>
    <property type="molecule type" value="Genomic_DNA"/>
</dbReference>
<dbReference type="SMART" id="SM00974">
    <property type="entry name" value="T5orf172"/>
    <property type="match status" value="1"/>
</dbReference>
<feature type="domain" description="Bacteriophage T5 Orf172 DNA-binding" evidence="1">
    <location>
        <begin position="7"/>
        <end position="81"/>
    </location>
</feature>
<dbReference type="InterPro" id="IPR018306">
    <property type="entry name" value="Phage_T5_Orf172_DNA-bd"/>
</dbReference>
<dbReference type="Pfam" id="PF13455">
    <property type="entry name" value="MUG113"/>
    <property type="match status" value="1"/>
</dbReference>
<dbReference type="Proteomes" id="UP001589716">
    <property type="component" value="Unassembled WGS sequence"/>
</dbReference>
<accession>A0ABV5R172</accession>